<dbReference type="Proteomes" id="UP000593890">
    <property type="component" value="Chromosome"/>
</dbReference>
<dbReference type="PANTHER" id="PTHR42756">
    <property type="entry name" value="TRANSCRIPTIONAL REGULATOR, MARR"/>
    <property type="match status" value="1"/>
</dbReference>
<feature type="domain" description="HTH marR-type" evidence="4">
    <location>
        <begin position="32"/>
        <end position="167"/>
    </location>
</feature>
<dbReference type="EMBL" id="AP023321">
    <property type="protein sequence ID" value="BCI59766.1"/>
    <property type="molecule type" value="Genomic_DNA"/>
</dbReference>
<evidence type="ECO:0000313" key="6">
    <source>
        <dbReference type="Proteomes" id="UP000593890"/>
    </source>
</evidence>
<dbReference type="GO" id="GO:0003700">
    <property type="term" value="F:DNA-binding transcription factor activity"/>
    <property type="evidence" value="ECO:0007669"/>
    <property type="project" value="InterPro"/>
</dbReference>
<dbReference type="SUPFAM" id="SSF46785">
    <property type="entry name" value="Winged helix' DNA-binding domain"/>
    <property type="match status" value="1"/>
</dbReference>
<dbReference type="GO" id="GO:0003677">
    <property type="term" value="F:DNA binding"/>
    <property type="evidence" value="ECO:0007669"/>
    <property type="project" value="UniProtKB-KW"/>
</dbReference>
<keyword evidence="6" id="KW-1185">Reference proteome</keyword>
<evidence type="ECO:0000259" key="4">
    <source>
        <dbReference type="PROSITE" id="PS50995"/>
    </source>
</evidence>
<evidence type="ECO:0000256" key="2">
    <source>
        <dbReference type="ARBA" id="ARBA00023125"/>
    </source>
</evidence>
<dbReference type="KEGG" id="sman:C12CBH8_04050"/>
<proteinExistence type="predicted"/>
<accession>A0A7I8CZC7</accession>
<evidence type="ECO:0000256" key="1">
    <source>
        <dbReference type="ARBA" id="ARBA00023015"/>
    </source>
</evidence>
<dbReference type="InterPro" id="IPR036388">
    <property type="entry name" value="WH-like_DNA-bd_sf"/>
</dbReference>
<dbReference type="InterPro" id="IPR036390">
    <property type="entry name" value="WH_DNA-bd_sf"/>
</dbReference>
<keyword evidence="1" id="KW-0805">Transcription regulation</keyword>
<dbReference type="Gene3D" id="1.10.10.10">
    <property type="entry name" value="Winged helix-like DNA-binding domain superfamily/Winged helix DNA-binding domain"/>
    <property type="match status" value="1"/>
</dbReference>
<keyword evidence="3" id="KW-0804">Transcription</keyword>
<dbReference type="PROSITE" id="PS50995">
    <property type="entry name" value="HTH_MARR_2"/>
    <property type="match status" value="1"/>
</dbReference>
<dbReference type="Pfam" id="PF12802">
    <property type="entry name" value="MarR_2"/>
    <property type="match status" value="1"/>
</dbReference>
<dbReference type="AlphaFoldDB" id="A0A7I8CZC7"/>
<evidence type="ECO:0000256" key="3">
    <source>
        <dbReference type="ARBA" id="ARBA00023163"/>
    </source>
</evidence>
<dbReference type="PANTHER" id="PTHR42756:SF1">
    <property type="entry name" value="TRANSCRIPTIONAL REPRESSOR OF EMRAB OPERON"/>
    <property type="match status" value="1"/>
</dbReference>
<dbReference type="InterPro" id="IPR000835">
    <property type="entry name" value="HTH_MarR-typ"/>
</dbReference>
<sequence>MRTSSLAMDAQKCRRMQDIRPKCGGKTLHYAHEDVDRLLVQTFNEILKVEESAVRVSTKDFISANEIHTMEAIGTNAHKSMSEVAAALRITVSTLTTSINRLVLKGMVVRSRSEEDRRVVCLSLTDKARIIVRAHQRFHREMVKAAVDGLSDQEIEILKHTLGNIRQFFADRL</sequence>
<keyword evidence="2" id="KW-0238">DNA-binding</keyword>
<protein>
    <submittedName>
        <fullName evidence="5">MarR family transcriptional regulator</fullName>
    </submittedName>
</protein>
<gene>
    <name evidence="5" type="ORF">C12CBH8_04050</name>
</gene>
<dbReference type="PRINTS" id="PR00598">
    <property type="entry name" value="HTHMARR"/>
</dbReference>
<evidence type="ECO:0000313" key="5">
    <source>
        <dbReference type="EMBL" id="BCI59766.1"/>
    </source>
</evidence>
<organism evidence="5 6">
    <name type="scientific">Solibaculum mannosilyticum</name>
    <dbReference type="NCBI Taxonomy" id="2780922"/>
    <lineage>
        <taxon>Bacteria</taxon>
        <taxon>Bacillati</taxon>
        <taxon>Bacillota</taxon>
        <taxon>Clostridia</taxon>
        <taxon>Eubacteriales</taxon>
        <taxon>Oscillospiraceae</taxon>
        <taxon>Solibaculum</taxon>
    </lineage>
</organism>
<name>A0A7I8CZC7_9FIRM</name>
<dbReference type="SMART" id="SM00347">
    <property type="entry name" value="HTH_MARR"/>
    <property type="match status" value="1"/>
</dbReference>
<reference evidence="6" key="1">
    <citation type="submission" date="2020-07" db="EMBL/GenBank/DDBJ databases">
        <title>Complete genome sequencing of Clostridia bacterium strain 12CBH8.</title>
        <authorList>
            <person name="Sakamoto M."/>
            <person name="Murakami T."/>
            <person name="Mori H."/>
        </authorList>
    </citation>
    <scope>NUCLEOTIDE SEQUENCE [LARGE SCALE GENOMIC DNA]</scope>
    <source>
        <strain evidence="6">12CBH8</strain>
    </source>
</reference>